<dbReference type="EMBL" id="VIKT02000040">
    <property type="protein sequence ID" value="NHF64160.1"/>
    <property type="molecule type" value="Genomic_DNA"/>
</dbReference>
<dbReference type="GO" id="GO:0022857">
    <property type="term" value="F:transmembrane transporter activity"/>
    <property type="evidence" value="ECO:0007669"/>
    <property type="project" value="InterPro"/>
</dbReference>
<feature type="transmembrane region" description="Helical" evidence="6">
    <location>
        <begin position="183"/>
        <end position="205"/>
    </location>
</feature>
<name>A0A9E5MIQ9_9MICO</name>
<organism evidence="7 8">
    <name type="scientific">Microcella pacifica</name>
    <dbReference type="NCBI Taxonomy" id="2591847"/>
    <lineage>
        <taxon>Bacteria</taxon>
        <taxon>Bacillati</taxon>
        <taxon>Actinomycetota</taxon>
        <taxon>Actinomycetes</taxon>
        <taxon>Micrococcales</taxon>
        <taxon>Microbacteriaceae</taxon>
        <taxon>Microcella</taxon>
    </lineage>
</organism>
<comment type="subcellular location">
    <subcellularLocation>
        <location evidence="1">Cell membrane</location>
        <topology evidence="1">Multi-pass membrane protein</topology>
    </subcellularLocation>
</comment>
<feature type="transmembrane region" description="Helical" evidence="6">
    <location>
        <begin position="145"/>
        <end position="163"/>
    </location>
</feature>
<keyword evidence="2" id="KW-1003">Cell membrane</keyword>
<feature type="transmembrane region" description="Helical" evidence="6">
    <location>
        <begin position="46"/>
        <end position="65"/>
    </location>
</feature>
<comment type="caution">
    <text evidence="7">The sequence shown here is derived from an EMBL/GenBank/DDBJ whole genome shotgun (WGS) entry which is preliminary data.</text>
</comment>
<evidence type="ECO:0000256" key="6">
    <source>
        <dbReference type="SAM" id="Phobius"/>
    </source>
</evidence>
<evidence type="ECO:0000256" key="2">
    <source>
        <dbReference type="ARBA" id="ARBA00022475"/>
    </source>
</evidence>
<dbReference type="PANTHER" id="PTHR32196:SF63">
    <property type="entry name" value="INNER MEMBRANE ABC TRANSPORTER PERMEASE PROTEIN YJFF"/>
    <property type="match status" value="1"/>
</dbReference>
<evidence type="ECO:0000256" key="4">
    <source>
        <dbReference type="ARBA" id="ARBA00022989"/>
    </source>
</evidence>
<feature type="transmembrane region" description="Helical" evidence="6">
    <location>
        <begin position="319"/>
        <end position="340"/>
    </location>
</feature>
<evidence type="ECO:0000313" key="8">
    <source>
        <dbReference type="Proteomes" id="UP000818266"/>
    </source>
</evidence>
<reference evidence="7 8" key="1">
    <citation type="submission" date="2020-03" db="EMBL/GenBank/DDBJ databases">
        <title>Chryseoglobus sp. isolated from a deep-sea seamount.</title>
        <authorList>
            <person name="Zhang D.-C."/>
        </authorList>
    </citation>
    <scope>NUCLEOTIDE SEQUENCE [LARGE SCALE GENOMIC DNA]</scope>
    <source>
        <strain evidence="7 8">KN1116</strain>
    </source>
</reference>
<protein>
    <submittedName>
        <fullName evidence="7">ABC transporter permease</fullName>
    </submittedName>
</protein>
<feature type="transmembrane region" description="Helical" evidence="6">
    <location>
        <begin position="290"/>
        <end position="307"/>
    </location>
</feature>
<evidence type="ECO:0000256" key="1">
    <source>
        <dbReference type="ARBA" id="ARBA00004651"/>
    </source>
</evidence>
<evidence type="ECO:0000256" key="5">
    <source>
        <dbReference type="ARBA" id="ARBA00023136"/>
    </source>
</evidence>
<accession>A0A9E5MIQ9</accession>
<sequence>MSQQTDTPQGGGAPEATPQTMQLGAARGGFLSQLRVTLARRTEGRGLALLTVVVIAAAILEPVVFTSYQVTLGRVALIGLVALGLTAVILMGELDLSVASTLAVSGVVMASIPDIWLGVLAALATGLIIGAINAFFVVVVGINSFIATLGMLFALRGLAFVLSDEEPVRLSNIDAGIAFGTPLLGPLTPRVLLFIAAFIALQIFLSRVKAGREFYAVGGNRQAAMDAGIPVRRRIFTGFMISGFVAALAGVINTLERTAADPTAGSTVLLASFAAAIIGGVLLNGGRGSVLGTLIGALALGILQVSLTLSGVQVDIQDIFIGVILLLAVITDPANLRAALAGVRSSFRSREKAQTPV</sequence>
<feature type="transmembrane region" description="Helical" evidence="6">
    <location>
        <begin position="235"/>
        <end position="252"/>
    </location>
</feature>
<dbReference type="Pfam" id="PF02653">
    <property type="entry name" value="BPD_transp_2"/>
    <property type="match status" value="1"/>
</dbReference>
<evidence type="ECO:0000313" key="7">
    <source>
        <dbReference type="EMBL" id="NHF64160.1"/>
    </source>
</evidence>
<dbReference type="Proteomes" id="UP000818266">
    <property type="component" value="Unassembled WGS sequence"/>
</dbReference>
<keyword evidence="8" id="KW-1185">Reference proteome</keyword>
<dbReference type="AlphaFoldDB" id="A0A9E5MIQ9"/>
<evidence type="ECO:0000256" key="3">
    <source>
        <dbReference type="ARBA" id="ARBA00022692"/>
    </source>
</evidence>
<keyword evidence="5 6" id="KW-0472">Membrane</keyword>
<dbReference type="InterPro" id="IPR001851">
    <property type="entry name" value="ABC_transp_permease"/>
</dbReference>
<keyword evidence="3 6" id="KW-0812">Transmembrane</keyword>
<feature type="transmembrane region" description="Helical" evidence="6">
    <location>
        <begin position="264"/>
        <end position="283"/>
    </location>
</feature>
<dbReference type="PANTHER" id="PTHR32196">
    <property type="entry name" value="ABC TRANSPORTER PERMEASE PROTEIN YPHD-RELATED-RELATED"/>
    <property type="match status" value="1"/>
</dbReference>
<feature type="transmembrane region" description="Helical" evidence="6">
    <location>
        <begin position="115"/>
        <end position="138"/>
    </location>
</feature>
<dbReference type="CDD" id="cd06579">
    <property type="entry name" value="TM_PBP1_transp_AraH_like"/>
    <property type="match status" value="1"/>
</dbReference>
<proteinExistence type="predicted"/>
<feature type="transmembrane region" description="Helical" evidence="6">
    <location>
        <begin position="72"/>
        <end position="92"/>
    </location>
</feature>
<dbReference type="GO" id="GO:0005886">
    <property type="term" value="C:plasma membrane"/>
    <property type="evidence" value="ECO:0007669"/>
    <property type="project" value="UniProtKB-SubCell"/>
</dbReference>
<gene>
    <name evidence="7" type="ORF">FK219_013105</name>
</gene>
<dbReference type="RefSeq" id="WP_165638153.1">
    <property type="nucleotide sequence ID" value="NZ_JAVJUB010000012.1"/>
</dbReference>
<keyword evidence="4 6" id="KW-1133">Transmembrane helix</keyword>